<evidence type="ECO:0000259" key="1">
    <source>
        <dbReference type="Pfam" id="PF07727"/>
    </source>
</evidence>
<evidence type="ECO:0000313" key="2">
    <source>
        <dbReference type="EMBL" id="RDX80083.1"/>
    </source>
</evidence>
<organism evidence="2 3">
    <name type="scientific">Mucuna pruriens</name>
    <name type="common">Velvet bean</name>
    <name type="synonym">Dolichos pruriens</name>
    <dbReference type="NCBI Taxonomy" id="157652"/>
    <lineage>
        <taxon>Eukaryota</taxon>
        <taxon>Viridiplantae</taxon>
        <taxon>Streptophyta</taxon>
        <taxon>Embryophyta</taxon>
        <taxon>Tracheophyta</taxon>
        <taxon>Spermatophyta</taxon>
        <taxon>Magnoliopsida</taxon>
        <taxon>eudicotyledons</taxon>
        <taxon>Gunneridae</taxon>
        <taxon>Pentapetalae</taxon>
        <taxon>rosids</taxon>
        <taxon>fabids</taxon>
        <taxon>Fabales</taxon>
        <taxon>Fabaceae</taxon>
        <taxon>Papilionoideae</taxon>
        <taxon>50 kb inversion clade</taxon>
        <taxon>NPAAA clade</taxon>
        <taxon>indigoferoid/millettioid clade</taxon>
        <taxon>Phaseoleae</taxon>
        <taxon>Mucuna</taxon>
    </lineage>
</organism>
<reference evidence="2" key="1">
    <citation type="submission" date="2018-05" db="EMBL/GenBank/DDBJ databases">
        <title>Draft genome of Mucuna pruriens seed.</title>
        <authorList>
            <person name="Nnadi N.E."/>
            <person name="Vos R."/>
            <person name="Hasami M.H."/>
            <person name="Devisetty U.K."/>
            <person name="Aguiy J.C."/>
        </authorList>
    </citation>
    <scope>NUCLEOTIDE SEQUENCE [LARGE SCALE GENOMIC DNA]</scope>
    <source>
        <strain evidence="2">JCA_2017</strain>
    </source>
</reference>
<protein>
    <submittedName>
        <fullName evidence="2">Copia protein</fullName>
    </submittedName>
</protein>
<evidence type="ECO:0000313" key="3">
    <source>
        <dbReference type="Proteomes" id="UP000257109"/>
    </source>
</evidence>
<sequence length="198" mass="23509">MKTYHPEQQILGNIEDRFRILSTFKDQAQMALLSEVEPKNIEEALLDDGWIFAMQEGLDQFQRMMYGSWSHHQMTNPLLVQSGYSETNWTRMVRLYELKSARLKAIHILLSFAAYHNMRLHQMNVKCAFFNGIINEEVFMKQPSSFESDTFLNHVFKLKKALCGLKQAPHVWYEKLFISHDKWFLKKKSRHHSNLQEL</sequence>
<dbReference type="EMBL" id="QJKJ01008330">
    <property type="protein sequence ID" value="RDX80083.1"/>
    <property type="molecule type" value="Genomic_DNA"/>
</dbReference>
<feature type="non-terminal residue" evidence="2">
    <location>
        <position position="1"/>
    </location>
</feature>
<dbReference type="PROSITE" id="PS00146">
    <property type="entry name" value="BETA_LACTAMASE_A"/>
    <property type="match status" value="1"/>
</dbReference>
<dbReference type="STRING" id="157652.A0A371FPT3"/>
<dbReference type="OrthoDB" id="119018at2759"/>
<dbReference type="AlphaFoldDB" id="A0A371FPT3"/>
<accession>A0A371FPT3</accession>
<dbReference type="Proteomes" id="UP000257109">
    <property type="component" value="Unassembled WGS sequence"/>
</dbReference>
<proteinExistence type="predicted"/>
<dbReference type="Pfam" id="PF07727">
    <property type="entry name" value="RVT_2"/>
    <property type="match status" value="1"/>
</dbReference>
<keyword evidence="3" id="KW-1185">Reference proteome</keyword>
<dbReference type="InterPro" id="IPR023650">
    <property type="entry name" value="Beta-lactam_class-A_AS"/>
</dbReference>
<dbReference type="InterPro" id="IPR013103">
    <property type="entry name" value="RVT_2"/>
</dbReference>
<gene>
    <name evidence="2" type="primary">GIP</name>
    <name evidence="2" type="ORF">CR513_39403</name>
</gene>
<comment type="caution">
    <text evidence="2">The sequence shown here is derived from an EMBL/GenBank/DDBJ whole genome shotgun (WGS) entry which is preliminary data.</text>
</comment>
<name>A0A371FPT3_MUCPR</name>
<feature type="domain" description="Reverse transcriptase Ty1/copia-type" evidence="1">
    <location>
        <begin position="100"/>
        <end position="177"/>
    </location>
</feature>